<dbReference type="AlphaFoldDB" id="A0A8A1L9G1"/>
<evidence type="ECO:0000256" key="7">
    <source>
        <dbReference type="ARBA" id="ARBA00022840"/>
    </source>
</evidence>
<dbReference type="GO" id="GO:0005524">
    <property type="term" value="F:ATP binding"/>
    <property type="evidence" value="ECO:0007669"/>
    <property type="project" value="UniProtKB-KW"/>
</dbReference>
<dbReference type="EMBL" id="CP069102">
    <property type="protein sequence ID" value="QSS50596.1"/>
    <property type="molecule type" value="Genomic_DNA"/>
</dbReference>
<evidence type="ECO:0000313" key="11">
    <source>
        <dbReference type="Proteomes" id="UP000663419"/>
    </source>
</evidence>
<keyword evidence="5" id="KW-0547">Nucleotide-binding</keyword>
<keyword evidence="4" id="KW-0808">Transferase</keyword>
<comment type="similarity">
    <text evidence="9">Belongs to the GLYK kinase family.</text>
</comment>
<dbReference type="SUPFAM" id="SSF52540">
    <property type="entry name" value="P-loop containing nucleoside triphosphate hydrolases"/>
    <property type="match status" value="1"/>
</dbReference>
<keyword evidence="3" id="KW-0963">Cytoplasm</keyword>
<sequence>MLINNCTRMQTENSKSPRILLTKALESTPSYASETGATMVDILDDKSQLCIHFLLEQLGIHEQKYAADSSPPPFFVGLNGVQGAGKTVLVSILRSTLSSPPCNLPTIAFSLDDIYLSHTDQQRLAALHPSNPLLQHRGQPSTHDIPLGCQIFDSLRQGLPTKIPAYDKSAYSGQGDRLPESEWEVVNDVSAGQERVKVVIFEGWCVGFRALPEAELRRVWEDAVQLCVRDPVGYKGRLGYVKFEDVKMINDALRAYDAFTDRLDAFIHLDAEDIHLVYDWRQEQERTLLSTKGAGMTVEQVNKFVDGYYPSYELFVPNLRKGVFAAKQEPAQRPGSTADDSSWEGKQLRLIVNRQRKVCDAIRI</sequence>
<organism evidence="10 11">
    <name type="scientific">Ajellomyces capsulatus (strain H88)</name>
    <name type="common">Darling's disease fungus</name>
    <name type="synonym">Histoplasma capsulatum</name>
    <dbReference type="NCBI Taxonomy" id="544711"/>
    <lineage>
        <taxon>Eukaryota</taxon>
        <taxon>Fungi</taxon>
        <taxon>Dikarya</taxon>
        <taxon>Ascomycota</taxon>
        <taxon>Pezizomycotina</taxon>
        <taxon>Eurotiomycetes</taxon>
        <taxon>Eurotiomycetidae</taxon>
        <taxon>Onygenales</taxon>
        <taxon>Ajellomycetaceae</taxon>
        <taxon>Histoplasma</taxon>
    </lineage>
</organism>
<comment type="subcellular location">
    <subcellularLocation>
        <location evidence="2">Cytoplasm</location>
    </subcellularLocation>
    <subcellularLocation>
        <location evidence="1">Nucleus</location>
    </subcellularLocation>
</comment>
<dbReference type="VEuPathDB" id="FungiDB:I7I53_11347"/>
<protein>
    <submittedName>
        <fullName evidence="10">Uridine/cytidine kinase</fullName>
    </submittedName>
</protein>
<proteinExistence type="inferred from homology"/>
<dbReference type="InterPro" id="IPR027417">
    <property type="entry name" value="P-loop_NTPase"/>
</dbReference>
<keyword evidence="8" id="KW-0539">Nucleus</keyword>
<evidence type="ECO:0000256" key="8">
    <source>
        <dbReference type="ARBA" id="ARBA00023242"/>
    </source>
</evidence>
<keyword evidence="7" id="KW-0067">ATP-binding</keyword>
<evidence type="ECO:0000256" key="2">
    <source>
        <dbReference type="ARBA" id="ARBA00004496"/>
    </source>
</evidence>
<evidence type="ECO:0000256" key="4">
    <source>
        <dbReference type="ARBA" id="ARBA00022679"/>
    </source>
</evidence>
<evidence type="ECO:0000256" key="5">
    <source>
        <dbReference type="ARBA" id="ARBA00022741"/>
    </source>
</evidence>
<evidence type="ECO:0000256" key="1">
    <source>
        <dbReference type="ARBA" id="ARBA00004123"/>
    </source>
</evidence>
<dbReference type="PANTHER" id="PTHR10285">
    <property type="entry name" value="URIDINE KINASE"/>
    <property type="match status" value="1"/>
</dbReference>
<dbReference type="Proteomes" id="UP000663419">
    <property type="component" value="Chromosome 1"/>
</dbReference>
<accession>A0A8A1L9G1</accession>
<dbReference type="FunFam" id="3.40.50.300:FF:001691">
    <property type="entry name" value="Probable ATP-dependent kinase TDA10"/>
    <property type="match status" value="1"/>
</dbReference>
<dbReference type="GO" id="GO:0016301">
    <property type="term" value="F:kinase activity"/>
    <property type="evidence" value="ECO:0007669"/>
    <property type="project" value="UniProtKB-KW"/>
</dbReference>
<dbReference type="Gene3D" id="3.40.50.300">
    <property type="entry name" value="P-loop containing nucleotide triphosphate hydrolases"/>
    <property type="match status" value="1"/>
</dbReference>
<evidence type="ECO:0000256" key="9">
    <source>
        <dbReference type="ARBA" id="ARBA00061312"/>
    </source>
</evidence>
<name>A0A8A1L9G1_AJEC8</name>
<keyword evidence="6 10" id="KW-0418">Kinase</keyword>
<reference evidence="10" key="1">
    <citation type="submission" date="2021-01" db="EMBL/GenBank/DDBJ databases">
        <title>Chromosome-level genome assembly of a human fungal pathogen reveals clustering of transcriptionally co-regulated genes.</title>
        <authorList>
            <person name="Voorhies M."/>
            <person name="Cohen S."/>
            <person name="Shea T.P."/>
            <person name="Petrus S."/>
            <person name="Munoz J.F."/>
            <person name="Poplawski S."/>
            <person name="Goldman W.E."/>
            <person name="Michael T."/>
            <person name="Cuomo C.A."/>
            <person name="Sil A."/>
            <person name="Beyhan S."/>
        </authorList>
    </citation>
    <scope>NUCLEOTIDE SEQUENCE</scope>
    <source>
        <strain evidence="10">H88</strain>
    </source>
</reference>
<dbReference type="GO" id="GO:0005737">
    <property type="term" value="C:cytoplasm"/>
    <property type="evidence" value="ECO:0007669"/>
    <property type="project" value="UniProtKB-SubCell"/>
</dbReference>
<evidence type="ECO:0000313" key="10">
    <source>
        <dbReference type="EMBL" id="QSS50596.1"/>
    </source>
</evidence>
<dbReference type="GO" id="GO:0005634">
    <property type="term" value="C:nucleus"/>
    <property type="evidence" value="ECO:0007669"/>
    <property type="project" value="UniProtKB-SubCell"/>
</dbReference>
<gene>
    <name evidence="10" type="ORF">I7I53_11347</name>
</gene>
<evidence type="ECO:0000256" key="3">
    <source>
        <dbReference type="ARBA" id="ARBA00022490"/>
    </source>
</evidence>
<evidence type="ECO:0000256" key="6">
    <source>
        <dbReference type="ARBA" id="ARBA00022777"/>
    </source>
</evidence>